<dbReference type="RefSeq" id="WP_083522554.1">
    <property type="nucleotide sequence ID" value="NZ_DF967972.1"/>
</dbReference>
<accession>A0A0S7BKG0</accession>
<dbReference type="CDD" id="cd02440">
    <property type="entry name" value="AdoMet_MTases"/>
    <property type="match status" value="1"/>
</dbReference>
<name>A0A0S7BKG0_9CHLR</name>
<reference evidence="2" key="1">
    <citation type="submission" date="2015-07" db="EMBL/GenBank/DDBJ databases">
        <title>Draft Genome Sequences of Anaerolinea thermolimosa IMO-1, Bellilinea caldifistulae GOMI-1, Leptolinea tardivitalis YMTK-2, Levilinea saccharolytica KIBI-1,Longilinea arvoryzae KOME-1, Previously Described as Members of the Anaerolineaceae (Chloroflexi).</title>
        <authorList>
            <person name="Sekiguchi Y."/>
            <person name="Ohashi A."/>
            <person name="Matsuura N."/>
            <person name="Tourlousse M.D."/>
        </authorList>
    </citation>
    <scope>NUCLEOTIDE SEQUENCE [LARGE SCALE GENOMIC DNA]</scope>
    <source>
        <strain evidence="2">KOME-1</strain>
    </source>
</reference>
<dbReference type="GO" id="GO:0008757">
    <property type="term" value="F:S-adenosylmethionine-dependent methyltransferase activity"/>
    <property type="evidence" value="ECO:0007669"/>
    <property type="project" value="InterPro"/>
</dbReference>
<dbReference type="Gene3D" id="3.40.50.150">
    <property type="entry name" value="Vaccinia Virus protein VP39"/>
    <property type="match status" value="1"/>
</dbReference>
<dbReference type="EMBL" id="DF967972">
    <property type="protein sequence ID" value="GAP14840.1"/>
    <property type="molecule type" value="Genomic_DNA"/>
</dbReference>
<sequence length="225" mass="25499">MRNGFARIIARLMSWFFNQLYTRLAWAYDGVAGLVSLGRWQDWVLAMIPHATPSPTLEVGFGPGHLQSALRLRDDEIYGIDLSRPMCNLTRKRLLEIGRVARITRADVENAPFPDETFSRIVTTFPAPYIFSPATARECYRLLKADGVLVVLLSVQMNGNSLPERVIRLVLRPPGLRKAENLAVETIFAAYRAQGFQTTSQWLRSREDDLLVLSFQKPGFIIKGF</sequence>
<dbReference type="Pfam" id="PF08241">
    <property type="entry name" value="Methyltransf_11"/>
    <property type="match status" value="1"/>
</dbReference>
<evidence type="ECO:0000259" key="1">
    <source>
        <dbReference type="Pfam" id="PF08241"/>
    </source>
</evidence>
<keyword evidence="2" id="KW-0489">Methyltransferase</keyword>
<organism evidence="2">
    <name type="scientific">Longilinea arvoryzae</name>
    <dbReference type="NCBI Taxonomy" id="360412"/>
    <lineage>
        <taxon>Bacteria</taxon>
        <taxon>Bacillati</taxon>
        <taxon>Chloroflexota</taxon>
        <taxon>Anaerolineae</taxon>
        <taxon>Anaerolineales</taxon>
        <taxon>Anaerolineaceae</taxon>
        <taxon>Longilinea</taxon>
    </lineage>
</organism>
<dbReference type="AlphaFoldDB" id="A0A0S7BKG0"/>
<evidence type="ECO:0000313" key="3">
    <source>
        <dbReference type="Proteomes" id="UP000055060"/>
    </source>
</evidence>
<dbReference type="SUPFAM" id="SSF53335">
    <property type="entry name" value="S-adenosyl-L-methionine-dependent methyltransferases"/>
    <property type="match status" value="1"/>
</dbReference>
<dbReference type="InterPro" id="IPR013216">
    <property type="entry name" value="Methyltransf_11"/>
</dbReference>
<protein>
    <submittedName>
        <fullName evidence="2">Methylase</fullName>
    </submittedName>
</protein>
<feature type="domain" description="Methyltransferase type 11" evidence="1">
    <location>
        <begin position="57"/>
        <end position="151"/>
    </location>
</feature>
<keyword evidence="3" id="KW-1185">Reference proteome</keyword>
<proteinExistence type="predicted"/>
<dbReference type="Proteomes" id="UP000055060">
    <property type="component" value="Unassembled WGS sequence"/>
</dbReference>
<dbReference type="OrthoDB" id="156058at2"/>
<keyword evidence="2" id="KW-0808">Transferase</keyword>
<gene>
    <name evidence="2" type="ORF">LARV_02616</name>
</gene>
<dbReference type="InterPro" id="IPR029063">
    <property type="entry name" value="SAM-dependent_MTases_sf"/>
</dbReference>
<dbReference type="STRING" id="360412.LARV_02616"/>
<dbReference type="GO" id="GO:0032259">
    <property type="term" value="P:methylation"/>
    <property type="evidence" value="ECO:0007669"/>
    <property type="project" value="UniProtKB-KW"/>
</dbReference>
<evidence type="ECO:0000313" key="2">
    <source>
        <dbReference type="EMBL" id="GAP14840.1"/>
    </source>
</evidence>